<dbReference type="EMBL" id="JARJLG010000014">
    <property type="protein sequence ID" value="KAJ7775730.1"/>
    <property type="molecule type" value="Genomic_DNA"/>
</dbReference>
<dbReference type="Proteomes" id="UP001215280">
    <property type="component" value="Unassembled WGS sequence"/>
</dbReference>
<proteinExistence type="predicted"/>
<feature type="compositionally biased region" description="Polar residues" evidence="1">
    <location>
        <begin position="188"/>
        <end position="199"/>
    </location>
</feature>
<reference evidence="2" key="1">
    <citation type="submission" date="2023-03" db="EMBL/GenBank/DDBJ databases">
        <title>Massive genome expansion in bonnet fungi (Mycena s.s.) driven by repeated elements and novel gene families across ecological guilds.</title>
        <authorList>
            <consortium name="Lawrence Berkeley National Laboratory"/>
            <person name="Harder C.B."/>
            <person name="Miyauchi S."/>
            <person name="Viragh M."/>
            <person name="Kuo A."/>
            <person name="Thoen E."/>
            <person name="Andreopoulos B."/>
            <person name="Lu D."/>
            <person name="Skrede I."/>
            <person name="Drula E."/>
            <person name="Henrissat B."/>
            <person name="Morin E."/>
            <person name="Kohler A."/>
            <person name="Barry K."/>
            <person name="LaButti K."/>
            <person name="Morin E."/>
            <person name="Salamov A."/>
            <person name="Lipzen A."/>
            <person name="Mereny Z."/>
            <person name="Hegedus B."/>
            <person name="Baldrian P."/>
            <person name="Stursova M."/>
            <person name="Weitz H."/>
            <person name="Taylor A."/>
            <person name="Grigoriev I.V."/>
            <person name="Nagy L.G."/>
            <person name="Martin F."/>
            <person name="Kauserud H."/>
        </authorList>
    </citation>
    <scope>NUCLEOTIDE SEQUENCE</scope>
    <source>
        <strain evidence="2">CBHHK188m</strain>
    </source>
</reference>
<organism evidence="2 3">
    <name type="scientific">Mycena maculata</name>
    <dbReference type="NCBI Taxonomy" id="230809"/>
    <lineage>
        <taxon>Eukaryota</taxon>
        <taxon>Fungi</taxon>
        <taxon>Dikarya</taxon>
        <taxon>Basidiomycota</taxon>
        <taxon>Agaricomycotina</taxon>
        <taxon>Agaricomycetes</taxon>
        <taxon>Agaricomycetidae</taxon>
        <taxon>Agaricales</taxon>
        <taxon>Marasmiineae</taxon>
        <taxon>Mycenaceae</taxon>
        <taxon>Mycena</taxon>
    </lineage>
</organism>
<gene>
    <name evidence="2" type="ORF">DFH07DRAFT_984824</name>
</gene>
<evidence type="ECO:0000256" key="1">
    <source>
        <dbReference type="SAM" id="MobiDB-lite"/>
    </source>
</evidence>
<evidence type="ECO:0000313" key="3">
    <source>
        <dbReference type="Proteomes" id="UP001215280"/>
    </source>
</evidence>
<name>A0AAD7K4U4_9AGAR</name>
<protein>
    <submittedName>
        <fullName evidence="2">Uncharacterized protein</fullName>
    </submittedName>
</protein>
<evidence type="ECO:0000313" key="2">
    <source>
        <dbReference type="EMBL" id="KAJ7775730.1"/>
    </source>
</evidence>
<keyword evidence="3" id="KW-1185">Reference proteome</keyword>
<sequence>MAKARWPPPLGIVQKYCLLRFGVGPQTLERIGTSEGDAGLVGSLKDHIGSILVFNFHTIWGKAVVWARCVRITVVEVNRKWEGKMSKRSFTGAQRSAEVKHACLTLRPGANNILRSSFRVNFLCHCFYFGLIIFKRSVIIFGLKRLFWRLQIYSVKFWCFASSTTPRVFLTRLPTLVSVLPAVKVPQSESNSQQRFDTTNRSRHSNQGRHLNRDVTGTGFEGHLGF</sequence>
<feature type="region of interest" description="Disordered" evidence="1">
    <location>
        <begin position="188"/>
        <end position="226"/>
    </location>
</feature>
<dbReference type="AlphaFoldDB" id="A0AAD7K4U4"/>
<comment type="caution">
    <text evidence="2">The sequence shown here is derived from an EMBL/GenBank/DDBJ whole genome shotgun (WGS) entry which is preliminary data.</text>
</comment>
<accession>A0AAD7K4U4</accession>